<dbReference type="Proteomes" id="UP001215503">
    <property type="component" value="Unassembled WGS sequence"/>
</dbReference>
<name>A0ABT5YK52_9PROT</name>
<accession>A0ABT5YK52</accession>
<dbReference type="Gene3D" id="3.40.1530.20">
    <property type="entry name" value="Protein of unknown function (DUF1491)"/>
    <property type="match status" value="1"/>
</dbReference>
<keyword evidence="2" id="KW-1185">Reference proteome</keyword>
<dbReference type="InterPro" id="IPR009964">
    <property type="entry name" value="DUF1491"/>
</dbReference>
<dbReference type="EMBL" id="JARHUD010000002">
    <property type="protein sequence ID" value="MDF2095170.1"/>
    <property type="molecule type" value="Genomic_DNA"/>
</dbReference>
<organism evidence="1 2">
    <name type="scientific">Aquibaculum arenosum</name>
    <dbReference type="NCBI Taxonomy" id="3032591"/>
    <lineage>
        <taxon>Bacteria</taxon>
        <taxon>Pseudomonadati</taxon>
        <taxon>Pseudomonadota</taxon>
        <taxon>Alphaproteobacteria</taxon>
        <taxon>Rhodospirillales</taxon>
        <taxon>Rhodovibrionaceae</taxon>
        <taxon>Aquibaculum</taxon>
    </lineage>
</organism>
<dbReference type="RefSeq" id="WP_275820338.1">
    <property type="nucleotide sequence ID" value="NZ_JARHUD010000002.1"/>
</dbReference>
<gene>
    <name evidence="1" type="ORF">P2G67_04185</name>
</gene>
<dbReference type="Pfam" id="PF07372">
    <property type="entry name" value="DUF1491"/>
    <property type="match status" value="1"/>
</dbReference>
<evidence type="ECO:0000313" key="2">
    <source>
        <dbReference type="Proteomes" id="UP001215503"/>
    </source>
</evidence>
<reference evidence="1 2" key="1">
    <citation type="submission" date="2023-03" db="EMBL/GenBank/DDBJ databases">
        <title>Fodinicurvata sp. CAU 1616 isolated from sea sendiment.</title>
        <authorList>
            <person name="Kim W."/>
        </authorList>
    </citation>
    <scope>NUCLEOTIDE SEQUENCE [LARGE SCALE GENOMIC DNA]</scope>
    <source>
        <strain evidence="1 2">CAU 1616</strain>
    </source>
</reference>
<evidence type="ECO:0000313" key="1">
    <source>
        <dbReference type="EMBL" id="MDF2095170.1"/>
    </source>
</evidence>
<proteinExistence type="predicted"/>
<protein>
    <submittedName>
        <fullName evidence="1">DUF1491 family protein</fullName>
    </submittedName>
</protein>
<comment type="caution">
    <text evidence="1">The sequence shown here is derived from an EMBL/GenBank/DDBJ whole genome shotgun (WGS) entry which is preliminary data.</text>
</comment>
<sequence length="118" mass="13268">MDSVSWDEERIASHVWIMAGIRSSNQRGIPAMLRHRGEAMSGLLLLKIALLDGTARAYTQQRDLDGRLGWMGVPRDEALPEPEIEAYLERTLARDPDLWLVEVEDPQGRNPFAETALG</sequence>